<accession>A0A1M7I8S4</accession>
<evidence type="ECO:0000256" key="1">
    <source>
        <dbReference type="SAM" id="MobiDB-lite"/>
    </source>
</evidence>
<gene>
    <name evidence="3" type="ORF">SAMN05192549_101428</name>
</gene>
<organism evidence="3 4">
    <name type="scientific">Duganella sacchari</name>
    <dbReference type="NCBI Taxonomy" id="551987"/>
    <lineage>
        <taxon>Bacteria</taxon>
        <taxon>Pseudomonadati</taxon>
        <taxon>Pseudomonadota</taxon>
        <taxon>Betaproteobacteria</taxon>
        <taxon>Burkholderiales</taxon>
        <taxon>Oxalobacteraceae</taxon>
        <taxon>Telluria group</taxon>
        <taxon>Duganella</taxon>
    </lineage>
</organism>
<sequence>MQKYTSISALALALALTACGGSDNTSTKQPVGSPAPAPAPTPTASTITIDFNKGIDGWTAGVADYHDGTEPTETGAGWSKLPVPFTGMGYYMRSHNNSDDVFTYAKRQFSGFVPNAKYNLTIEMSYVTSASNGCMGVGGARGEAVFMVGAAIDFEPKLVKGSDGRYVLNFDHGDQGNSGKQGKVLGRQGIDGLECDGTAYGKATRKSDEVIPVQADMDGKFWIVLGTDSAFEGTNDLYLTGAVVNVKPQ</sequence>
<dbReference type="RefSeq" id="WP_202413452.1">
    <property type="nucleotide sequence ID" value="NZ_FRCX01000001.1"/>
</dbReference>
<evidence type="ECO:0000313" key="3">
    <source>
        <dbReference type="EMBL" id="SHM37049.1"/>
    </source>
</evidence>
<dbReference type="AlphaFoldDB" id="A0A1M7I8S4"/>
<dbReference type="PROSITE" id="PS51257">
    <property type="entry name" value="PROKAR_LIPOPROTEIN"/>
    <property type="match status" value="1"/>
</dbReference>
<evidence type="ECO:0000313" key="4">
    <source>
        <dbReference type="Proteomes" id="UP000184339"/>
    </source>
</evidence>
<dbReference type="EMBL" id="FRCX01000001">
    <property type="protein sequence ID" value="SHM37049.1"/>
    <property type="molecule type" value="Genomic_DNA"/>
</dbReference>
<reference evidence="4" key="1">
    <citation type="submission" date="2016-11" db="EMBL/GenBank/DDBJ databases">
        <authorList>
            <person name="Varghese N."/>
            <person name="Submissions S."/>
        </authorList>
    </citation>
    <scope>NUCLEOTIDE SEQUENCE [LARGE SCALE GENOMIC DNA]</scope>
    <source>
        <strain evidence="4">Sac-22</strain>
    </source>
</reference>
<keyword evidence="2" id="KW-0732">Signal</keyword>
<keyword evidence="4" id="KW-1185">Reference proteome</keyword>
<protein>
    <recommendedName>
        <fullName evidence="5">Lipoprotein</fullName>
    </recommendedName>
</protein>
<name>A0A1M7I8S4_9BURK</name>
<feature type="region of interest" description="Disordered" evidence="1">
    <location>
        <begin position="22"/>
        <end position="43"/>
    </location>
</feature>
<dbReference type="Proteomes" id="UP000184339">
    <property type="component" value="Unassembled WGS sequence"/>
</dbReference>
<evidence type="ECO:0000256" key="2">
    <source>
        <dbReference type="SAM" id="SignalP"/>
    </source>
</evidence>
<feature type="signal peptide" evidence="2">
    <location>
        <begin position="1"/>
        <end position="20"/>
    </location>
</feature>
<feature type="chain" id="PRO_5012794043" description="Lipoprotein" evidence="2">
    <location>
        <begin position="21"/>
        <end position="249"/>
    </location>
</feature>
<dbReference type="STRING" id="551987.SAMN05192549_101428"/>
<evidence type="ECO:0008006" key="5">
    <source>
        <dbReference type="Google" id="ProtNLM"/>
    </source>
</evidence>
<proteinExistence type="predicted"/>